<dbReference type="InterPro" id="IPR008947">
    <property type="entry name" value="PLipase_C/P1_nuclease_dom_sf"/>
</dbReference>
<gene>
    <name evidence="1" type="ORF">C943_01848</name>
</gene>
<proteinExistence type="predicted"/>
<dbReference type="STRING" id="1239962.C943_01848"/>
<sequence>MRLIILFLSIVILSSQKSQAWGFYAHQRINRLSVFSLPPEMIGFFKYHIDFMTENAVNPDKRRYAVLGEAEKHFIDLDAYGDSAVHKLPRYWQQALEQYSEAELRSKGIGPWNVYHTKILLTEAMKRKDPKAILRLAADLGHYIGDMHVPLHTTKNYNGQLTNQYGIHGFWESRIPELLSEDYDFFVGKADYLRSPQIEIWNTLAHTHAALDSVLSFEKTISTRFPEDKKYTFEERGGINTRQYSREFTLAYHQALGGQVERQMRRAVKMVADFWYTAWIDAGQPDLDGLIQNKLDFDPEKFDRDEKLKIREHEDGTLAEVSNFSKRQRLLRIGHYFDFRSFGFYSSSSIGLPAISLTFGCSIHKPIGRKTKRKNSPA</sequence>
<dbReference type="Proteomes" id="UP000010953">
    <property type="component" value="Unassembled WGS sequence"/>
</dbReference>
<dbReference type="Gene3D" id="1.10.575.10">
    <property type="entry name" value="P1 Nuclease"/>
    <property type="match status" value="1"/>
</dbReference>
<evidence type="ECO:0000313" key="1">
    <source>
        <dbReference type="EMBL" id="EMS31889.1"/>
    </source>
</evidence>
<dbReference type="RefSeq" id="WP_008630148.1">
    <property type="nucleotide sequence ID" value="NZ_AMZY02000017.1"/>
</dbReference>
<dbReference type="CDD" id="cd10981">
    <property type="entry name" value="ZnPC_S1P1"/>
    <property type="match status" value="1"/>
</dbReference>
<name>M7XAI2_9BACT</name>
<evidence type="ECO:0008006" key="3">
    <source>
        <dbReference type="Google" id="ProtNLM"/>
    </source>
</evidence>
<accession>M7XAI2</accession>
<protein>
    <recommendedName>
        <fullName evidence="3">S1/P1 Nuclease</fullName>
    </recommendedName>
</protein>
<organism evidence="1 2">
    <name type="scientific">Mariniradius saccharolyticus AK6</name>
    <dbReference type="NCBI Taxonomy" id="1239962"/>
    <lineage>
        <taxon>Bacteria</taxon>
        <taxon>Pseudomonadati</taxon>
        <taxon>Bacteroidota</taxon>
        <taxon>Cytophagia</taxon>
        <taxon>Cytophagales</taxon>
        <taxon>Cyclobacteriaceae</taxon>
        <taxon>Mariniradius</taxon>
    </lineage>
</organism>
<dbReference type="SUPFAM" id="SSF48537">
    <property type="entry name" value="Phospholipase C/P1 nuclease"/>
    <property type="match status" value="1"/>
</dbReference>
<dbReference type="eggNOG" id="ENOG502Z9BM">
    <property type="taxonomic scope" value="Bacteria"/>
</dbReference>
<dbReference type="EMBL" id="AMZY02000017">
    <property type="protein sequence ID" value="EMS31889.1"/>
    <property type="molecule type" value="Genomic_DNA"/>
</dbReference>
<evidence type="ECO:0000313" key="2">
    <source>
        <dbReference type="Proteomes" id="UP000010953"/>
    </source>
</evidence>
<keyword evidence="2" id="KW-1185">Reference proteome</keyword>
<dbReference type="InParanoid" id="M7XAI2"/>
<dbReference type="GO" id="GO:0016788">
    <property type="term" value="F:hydrolase activity, acting on ester bonds"/>
    <property type="evidence" value="ECO:0007669"/>
    <property type="project" value="InterPro"/>
</dbReference>
<reference evidence="1" key="1">
    <citation type="submission" date="2013-01" db="EMBL/GenBank/DDBJ databases">
        <title>Genome assembly of Mariniradius saccharolyticus AK6.</title>
        <authorList>
            <person name="Vaidya B."/>
            <person name="Khatri I."/>
            <person name="Tanuku N.R.S."/>
            <person name="Subramanian S."/>
            <person name="Pinnaka A."/>
        </authorList>
    </citation>
    <scope>NUCLEOTIDE SEQUENCE [LARGE SCALE GENOMIC DNA]</scope>
    <source>
        <strain evidence="1">AK6</strain>
    </source>
</reference>
<comment type="caution">
    <text evidence="1">The sequence shown here is derived from an EMBL/GenBank/DDBJ whole genome shotgun (WGS) entry which is preliminary data.</text>
</comment>
<dbReference type="AlphaFoldDB" id="M7XAI2"/>